<accession>A0A6J0LJX4</accession>
<dbReference type="PANTHER" id="PTHR14222">
    <property type="entry name" value="CONDENSIN"/>
    <property type="match status" value="1"/>
</dbReference>
<evidence type="ECO:0000313" key="1">
    <source>
        <dbReference type="Proteomes" id="UP000504610"/>
    </source>
</evidence>
<dbReference type="RefSeq" id="XP_056863374.1">
    <property type="nucleotide sequence ID" value="XM_057007394.1"/>
</dbReference>
<dbReference type="OrthoDB" id="436262at2759"/>
<dbReference type="GeneID" id="108831228"/>
<keyword evidence="1" id="KW-1185">Reference proteome</keyword>
<dbReference type="GO" id="GO:0007076">
    <property type="term" value="P:mitotic chromosome condensation"/>
    <property type="evidence" value="ECO:0007669"/>
    <property type="project" value="InterPro"/>
</dbReference>
<dbReference type="AlphaFoldDB" id="A0A6J0LJX4"/>
<reference evidence="1" key="1">
    <citation type="journal article" date="2019" name="Database">
        <title>The radish genome database (RadishGD): an integrated information resource for radish genomics.</title>
        <authorList>
            <person name="Yu H.J."/>
            <person name="Baek S."/>
            <person name="Lee Y.J."/>
            <person name="Cho A."/>
            <person name="Mun J.H."/>
        </authorList>
    </citation>
    <scope>NUCLEOTIDE SEQUENCE [LARGE SCALE GENOMIC DNA]</scope>
    <source>
        <strain evidence="1">cv. WK10039</strain>
    </source>
</reference>
<proteinExistence type="predicted"/>
<dbReference type="GO" id="GO:0042393">
    <property type="term" value="F:histone binding"/>
    <property type="evidence" value="ECO:0007669"/>
    <property type="project" value="TreeGrafter"/>
</dbReference>
<dbReference type="Proteomes" id="UP000504610">
    <property type="component" value="Chromosome 4"/>
</dbReference>
<dbReference type="InterPro" id="IPR026971">
    <property type="entry name" value="CND1/NCAPD3"/>
</dbReference>
<reference evidence="2" key="2">
    <citation type="submission" date="2025-08" db="UniProtKB">
        <authorList>
            <consortium name="RefSeq"/>
        </authorList>
    </citation>
    <scope>IDENTIFICATION</scope>
    <source>
        <tissue evidence="2">Leaf</tissue>
    </source>
</reference>
<dbReference type="GO" id="GO:0010032">
    <property type="term" value="P:meiotic chromosome condensation"/>
    <property type="evidence" value="ECO:0007669"/>
    <property type="project" value="TreeGrafter"/>
</dbReference>
<dbReference type="GO" id="GO:0000779">
    <property type="term" value="C:condensed chromosome, centromeric region"/>
    <property type="evidence" value="ECO:0007669"/>
    <property type="project" value="TreeGrafter"/>
</dbReference>
<dbReference type="PANTHER" id="PTHR14222:SF2">
    <property type="entry name" value="CONDENSIN COMPLEX SUBUNIT 1"/>
    <property type="match status" value="1"/>
</dbReference>
<protein>
    <submittedName>
        <fullName evidence="2">Condensin-1 complex subunit CAP-D2-like</fullName>
    </submittedName>
</protein>
<gene>
    <name evidence="2" type="primary">LOC108831228</name>
</gene>
<evidence type="ECO:0000313" key="2">
    <source>
        <dbReference type="RefSeq" id="XP_056863374.1"/>
    </source>
</evidence>
<name>A0A6J0LJX4_RAPSA</name>
<dbReference type="GO" id="GO:0000796">
    <property type="term" value="C:condensin complex"/>
    <property type="evidence" value="ECO:0007669"/>
    <property type="project" value="TreeGrafter"/>
</dbReference>
<sequence length="131" mass="14378">MELETLLRSTCPCSFHAFSQDKSIYEAVENAFILIYIRKNPVEMAKQLLNLAIDSNIGDQAALEFIVNALVSKGEISSSMTSALWYFFWFNINGTTAEQSRAALSILCMAAKSSSRILGFHQKGQTDGGSG</sequence>
<dbReference type="KEGG" id="rsz:108831228"/>
<organism evidence="1 2">
    <name type="scientific">Raphanus sativus</name>
    <name type="common">Radish</name>
    <name type="synonym">Raphanus raphanistrum var. sativus</name>
    <dbReference type="NCBI Taxonomy" id="3726"/>
    <lineage>
        <taxon>Eukaryota</taxon>
        <taxon>Viridiplantae</taxon>
        <taxon>Streptophyta</taxon>
        <taxon>Embryophyta</taxon>
        <taxon>Tracheophyta</taxon>
        <taxon>Spermatophyta</taxon>
        <taxon>Magnoliopsida</taxon>
        <taxon>eudicotyledons</taxon>
        <taxon>Gunneridae</taxon>
        <taxon>Pentapetalae</taxon>
        <taxon>rosids</taxon>
        <taxon>malvids</taxon>
        <taxon>Brassicales</taxon>
        <taxon>Brassicaceae</taxon>
        <taxon>Brassiceae</taxon>
        <taxon>Raphanus</taxon>
    </lineage>
</organism>